<evidence type="ECO:0000256" key="1">
    <source>
        <dbReference type="SAM" id="Phobius"/>
    </source>
</evidence>
<accession>A0A5P2D6A6</accession>
<feature type="transmembrane region" description="Helical" evidence="1">
    <location>
        <begin position="57"/>
        <end position="78"/>
    </location>
</feature>
<gene>
    <name evidence="2" type="ORF">DEJ50_14210</name>
</gene>
<evidence type="ECO:0000313" key="2">
    <source>
        <dbReference type="EMBL" id="QES48801.1"/>
    </source>
</evidence>
<feature type="transmembrane region" description="Helical" evidence="1">
    <location>
        <begin position="99"/>
        <end position="124"/>
    </location>
</feature>
<organism evidence="2 3">
    <name type="scientific">Streptomyces venezuelae</name>
    <dbReference type="NCBI Taxonomy" id="54571"/>
    <lineage>
        <taxon>Bacteria</taxon>
        <taxon>Bacillati</taxon>
        <taxon>Actinomycetota</taxon>
        <taxon>Actinomycetes</taxon>
        <taxon>Kitasatosporales</taxon>
        <taxon>Streptomycetaceae</taxon>
        <taxon>Streptomyces</taxon>
    </lineage>
</organism>
<feature type="transmembrane region" description="Helical" evidence="1">
    <location>
        <begin position="217"/>
        <end position="238"/>
    </location>
</feature>
<dbReference type="RefSeq" id="WP_150208397.1">
    <property type="nucleotide sequence ID" value="NZ_CP029190.1"/>
</dbReference>
<protein>
    <submittedName>
        <fullName evidence="2">ABC transporter permease</fullName>
    </submittedName>
</protein>
<sequence>MRNVIAAEWSKAWTGKAWWTLALIGVFLGVLAGTGFVAQADADIAAGRDTVEAATDQVVRCWFMLMLFSALFGAVSVTKEYNSGAIARTVLLSGGRGRLLAAKLIAGTGMGALYAVLATVLAAASPMLFLATATEHEPVWTGETTLTLVGVFAVTLLSAPWGVFLGWIIRNQTAAVATLLGLTLFVDEALLRLLPEAGKFTLTIAMSSVYRDGKPELLSVPLALLVITGWLALSGFAARKLFLSRDVI</sequence>
<reference evidence="2 3" key="1">
    <citation type="submission" date="2018-05" db="EMBL/GenBank/DDBJ databases">
        <title>Streptomyces venezuelae.</title>
        <authorList>
            <person name="Kim W."/>
            <person name="Lee N."/>
            <person name="Cho B.-K."/>
        </authorList>
    </citation>
    <scope>NUCLEOTIDE SEQUENCE [LARGE SCALE GENOMIC DNA]</scope>
    <source>
        <strain evidence="2 3">ATCC 21782</strain>
    </source>
</reference>
<dbReference type="OrthoDB" id="5244396at2"/>
<dbReference type="Proteomes" id="UP000325211">
    <property type="component" value="Chromosome"/>
</dbReference>
<keyword evidence="1" id="KW-0812">Transmembrane</keyword>
<dbReference type="AlphaFoldDB" id="A0A5P2D6A6"/>
<feature type="transmembrane region" description="Helical" evidence="1">
    <location>
        <begin position="17"/>
        <end position="37"/>
    </location>
</feature>
<keyword evidence="1" id="KW-0472">Membrane</keyword>
<dbReference type="Pfam" id="PF12730">
    <property type="entry name" value="ABC2_membrane_4"/>
    <property type="match status" value="1"/>
</dbReference>
<dbReference type="EMBL" id="CP029190">
    <property type="protein sequence ID" value="QES48801.1"/>
    <property type="molecule type" value="Genomic_DNA"/>
</dbReference>
<feature type="transmembrane region" description="Helical" evidence="1">
    <location>
        <begin position="144"/>
        <end position="167"/>
    </location>
</feature>
<proteinExistence type="predicted"/>
<evidence type="ECO:0000313" key="3">
    <source>
        <dbReference type="Proteomes" id="UP000325211"/>
    </source>
</evidence>
<keyword evidence="1" id="KW-1133">Transmembrane helix</keyword>
<name>A0A5P2D6A6_STRVZ</name>